<keyword evidence="2" id="KW-1185">Reference proteome</keyword>
<dbReference type="EMBL" id="BMZE01000002">
    <property type="protein sequence ID" value="GHA20526.1"/>
    <property type="molecule type" value="Genomic_DNA"/>
</dbReference>
<organism evidence="1 2">
    <name type="scientific">Devosia pacifica</name>
    <dbReference type="NCBI Taxonomy" id="1335967"/>
    <lineage>
        <taxon>Bacteria</taxon>
        <taxon>Pseudomonadati</taxon>
        <taxon>Pseudomonadota</taxon>
        <taxon>Alphaproteobacteria</taxon>
        <taxon>Hyphomicrobiales</taxon>
        <taxon>Devosiaceae</taxon>
        <taxon>Devosia</taxon>
    </lineage>
</organism>
<proteinExistence type="predicted"/>
<sequence length="62" mass="7207">MANDYRTEIDTLLDQVADRPEDMHELHAMIRERLNQMRATGMPLPEDLVALEAELDRAEREA</sequence>
<reference evidence="1" key="1">
    <citation type="journal article" date="2014" name="Int. J. Syst. Evol. Microbiol.">
        <title>Complete genome sequence of Corynebacterium casei LMG S-19264T (=DSM 44701T), isolated from a smear-ripened cheese.</title>
        <authorList>
            <consortium name="US DOE Joint Genome Institute (JGI-PGF)"/>
            <person name="Walter F."/>
            <person name="Albersmeier A."/>
            <person name="Kalinowski J."/>
            <person name="Ruckert C."/>
        </authorList>
    </citation>
    <scope>NUCLEOTIDE SEQUENCE</scope>
    <source>
        <strain evidence="1">KCTC 32437</strain>
    </source>
</reference>
<dbReference type="AlphaFoldDB" id="A0A918S2F9"/>
<evidence type="ECO:0000313" key="1">
    <source>
        <dbReference type="EMBL" id="GHA20526.1"/>
    </source>
</evidence>
<evidence type="ECO:0000313" key="2">
    <source>
        <dbReference type="Proteomes" id="UP000646579"/>
    </source>
</evidence>
<dbReference type="RefSeq" id="WP_189424813.1">
    <property type="nucleotide sequence ID" value="NZ_BMZE01000002.1"/>
</dbReference>
<accession>A0A918S2F9</accession>
<dbReference type="Proteomes" id="UP000646579">
    <property type="component" value="Unassembled WGS sequence"/>
</dbReference>
<gene>
    <name evidence="1" type="ORF">GCM10007989_14510</name>
</gene>
<name>A0A918S2F9_9HYPH</name>
<protein>
    <submittedName>
        <fullName evidence="1">Uncharacterized protein</fullName>
    </submittedName>
</protein>
<reference evidence="1" key="2">
    <citation type="submission" date="2020-09" db="EMBL/GenBank/DDBJ databases">
        <authorList>
            <person name="Sun Q."/>
            <person name="Kim S."/>
        </authorList>
    </citation>
    <scope>NUCLEOTIDE SEQUENCE</scope>
    <source>
        <strain evidence="1">KCTC 32437</strain>
    </source>
</reference>
<comment type="caution">
    <text evidence="1">The sequence shown here is derived from an EMBL/GenBank/DDBJ whole genome shotgun (WGS) entry which is preliminary data.</text>
</comment>